<evidence type="ECO:0000259" key="17">
    <source>
        <dbReference type="Pfam" id="PF20750"/>
    </source>
</evidence>
<dbReference type="EC" id="2.7.7.19" evidence="11"/>
<feature type="binding site" evidence="12">
    <location>
        <position position="218"/>
    </location>
    <ligand>
        <name>ATP</name>
        <dbReference type="ChEBI" id="CHEBI:30616"/>
    </ligand>
</feature>
<feature type="domain" description="Poly(A) polymerase central" evidence="16">
    <location>
        <begin position="209"/>
        <end position="354"/>
    </location>
</feature>
<evidence type="ECO:0000313" key="18">
    <source>
        <dbReference type="EMBL" id="TKA30923.1"/>
    </source>
</evidence>
<dbReference type="GO" id="GO:0005524">
    <property type="term" value="F:ATP binding"/>
    <property type="evidence" value="ECO:0007669"/>
    <property type="project" value="UniProtKB-UniRule"/>
</dbReference>
<feature type="region of interest" description="Disordered" evidence="14">
    <location>
        <begin position="562"/>
        <end position="616"/>
    </location>
</feature>
<dbReference type="Proteomes" id="UP000310066">
    <property type="component" value="Unassembled WGS sequence"/>
</dbReference>
<evidence type="ECO:0000256" key="12">
    <source>
        <dbReference type="PIRSR" id="PIRSR018425-1"/>
    </source>
</evidence>
<protein>
    <recommendedName>
        <fullName evidence="11">Poly(A) polymerase</fullName>
        <ecNumber evidence="11">2.7.7.19</ecNumber>
    </recommendedName>
</protein>
<feature type="domain" description="Poly(A) polymerase nucleotidyltransferase" evidence="17">
    <location>
        <begin position="8"/>
        <end position="204"/>
    </location>
</feature>
<comment type="similarity">
    <text evidence="3 11">Belongs to the poly(A) polymerase family.</text>
</comment>
<evidence type="ECO:0000259" key="15">
    <source>
        <dbReference type="Pfam" id="PF04926"/>
    </source>
</evidence>
<evidence type="ECO:0000256" key="11">
    <source>
        <dbReference type="PIRNR" id="PIRNR018425"/>
    </source>
</evidence>
<evidence type="ECO:0000256" key="10">
    <source>
        <dbReference type="ARBA" id="ARBA00023242"/>
    </source>
</evidence>
<dbReference type="FunFam" id="1.10.1410.10:FF:000001">
    <property type="entry name" value="Putative poly(A) polymerase gamma"/>
    <property type="match status" value="1"/>
</dbReference>
<dbReference type="PANTHER" id="PTHR10682">
    <property type="entry name" value="POLY A POLYMERASE"/>
    <property type="match status" value="1"/>
</dbReference>
<keyword evidence="5 11" id="KW-0808">Transferase</keyword>
<comment type="caution">
    <text evidence="18">The sequence shown here is derived from an EMBL/GenBank/DDBJ whole genome shotgun (WGS) entry which is preliminary data.</text>
</comment>
<dbReference type="FunFam" id="3.30.460.10:FF:000002">
    <property type="entry name" value="Poly(A) polymerase alpha, putative"/>
    <property type="match status" value="1"/>
</dbReference>
<dbReference type="OrthoDB" id="412748at2759"/>
<evidence type="ECO:0000256" key="2">
    <source>
        <dbReference type="ARBA" id="ARBA00004123"/>
    </source>
</evidence>
<keyword evidence="8 11" id="KW-0067">ATP-binding</keyword>
<comment type="catalytic activity">
    <reaction evidence="11">
        <text>RNA(n) + ATP = RNA(n)-3'-adenine ribonucleotide + diphosphate</text>
        <dbReference type="Rhea" id="RHEA:11332"/>
        <dbReference type="Rhea" id="RHEA-COMP:14527"/>
        <dbReference type="Rhea" id="RHEA-COMP:17347"/>
        <dbReference type="ChEBI" id="CHEBI:30616"/>
        <dbReference type="ChEBI" id="CHEBI:33019"/>
        <dbReference type="ChEBI" id="CHEBI:140395"/>
        <dbReference type="ChEBI" id="CHEBI:173115"/>
        <dbReference type="EC" id="2.7.7.19"/>
    </reaction>
</comment>
<evidence type="ECO:0000256" key="4">
    <source>
        <dbReference type="ARBA" id="ARBA00022664"/>
    </source>
</evidence>
<dbReference type="Pfam" id="PF20750">
    <property type="entry name" value="PAP_NTPase"/>
    <property type="match status" value="1"/>
</dbReference>
<dbReference type="GO" id="GO:0006397">
    <property type="term" value="P:mRNA processing"/>
    <property type="evidence" value="ECO:0007669"/>
    <property type="project" value="UniProtKB-KW"/>
</dbReference>
<keyword evidence="10 11" id="KW-0539">Nucleus</keyword>
<comment type="function">
    <text evidence="11">Polymerase that creates the 3'-poly(A) tail of mRNA's.</text>
</comment>
<feature type="domain" description="Poly(A) polymerase RNA-binding" evidence="15">
    <location>
        <begin position="356"/>
        <end position="568"/>
    </location>
</feature>
<dbReference type="Pfam" id="PF04928">
    <property type="entry name" value="PAP_central"/>
    <property type="match status" value="1"/>
</dbReference>
<comment type="subcellular location">
    <subcellularLocation>
        <location evidence="2 11">Nucleus</location>
    </subcellularLocation>
</comment>
<dbReference type="InterPro" id="IPR014492">
    <property type="entry name" value="PolyA_polymerase"/>
</dbReference>
<dbReference type="SUPFAM" id="SSF81301">
    <property type="entry name" value="Nucleotidyltransferase"/>
    <property type="match status" value="1"/>
</dbReference>
<dbReference type="Pfam" id="PF04926">
    <property type="entry name" value="PAP_RNA-bind"/>
    <property type="match status" value="1"/>
</dbReference>
<evidence type="ECO:0000256" key="14">
    <source>
        <dbReference type="SAM" id="MobiDB-lite"/>
    </source>
</evidence>
<comment type="cofactor">
    <cofactor evidence="13">
        <name>Mg(2+)</name>
        <dbReference type="ChEBI" id="CHEBI:18420"/>
    </cofactor>
    <text evidence="13">Binds 2 magnesium ions. Also active with manganese.</text>
</comment>
<dbReference type="SUPFAM" id="SSF55003">
    <property type="entry name" value="PAP/Archaeal CCA-adding enzyme, C-terminal domain"/>
    <property type="match status" value="1"/>
</dbReference>
<feature type="binding site" evidence="13">
    <location>
        <position position="102"/>
    </location>
    <ligand>
        <name>Mg(2+)</name>
        <dbReference type="ChEBI" id="CHEBI:18420"/>
        <label>2</label>
        <note>catalytic</note>
    </ligand>
</feature>
<sequence length="616" mass="68321">MAAERQWGVTPAFSSDPPSAGDLKLNDLLVGELKAQNNFAPASDTEKREAIITKLKGLLRQMVQTVGKKRGLPQDILDVAGGEVYTYGSYRLGVYGPASDVDTLMVAPKHVSRDDFFDLMPDLLRQSAAPGEITNLVPVPGISTPIIKLTIRGVDIDLIFSSLQLSSLSDKVDLADDSILRGLDEVDRRCVNGTRVTNRILQLVPQTKTFRLALRAIKLWAQKRAIYGNIVGFPGGVAYAILVARVCQLYPKAVAPLLVQRFFFIIQRWNWPKPVFLQHKEESSLQLREWDPNAYRGDAAHLMPILTPAVPSMNTAHTVTRSTKTVMMREFKRAEEIIKDIYDTGKPWSTLFERHDFFTRRYKHYICVNTAAKDQNAHDAWAGLVQSRIKRLMAGIEGSDANSVELVQPFTKGFDRVHLCNGEQQLEKTLDGSLEFQVKATETVATDDHADLKAQIAQSDIDGVEVLATNGEAKVKKEDGPQRVYTMTYYIGIGLREGATALDISTPVQNFQGECTAWPGYDADMHSIRIKHIRRFARHLYLPSLLLLNIPSYDLPADVFVPGETKPVRPKKKPKVTTNGASAADNKRSFSNSGLDDATTSAKRRQSANTTNGTAG</sequence>
<dbReference type="InterPro" id="IPR007010">
    <property type="entry name" value="PolA_pol_RNA-bd_dom"/>
</dbReference>
<dbReference type="InterPro" id="IPR011068">
    <property type="entry name" value="NuclTrfase_I-like_C"/>
</dbReference>
<dbReference type="GO" id="GO:0003723">
    <property type="term" value="F:RNA binding"/>
    <property type="evidence" value="ECO:0007669"/>
    <property type="project" value="UniProtKB-UniRule"/>
</dbReference>
<dbReference type="EMBL" id="NAJP01000099">
    <property type="protein sequence ID" value="TKA30923.1"/>
    <property type="molecule type" value="Genomic_DNA"/>
</dbReference>
<dbReference type="Gene3D" id="3.30.70.590">
    <property type="entry name" value="Poly(A) polymerase predicted RNA binding domain"/>
    <property type="match status" value="1"/>
</dbReference>
<feature type="binding site" evidence="12">
    <location>
        <position position="227"/>
    </location>
    <ligand>
        <name>ATP</name>
        <dbReference type="ChEBI" id="CHEBI:30616"/>
    </ligand>
</feature>
<dbReference type="InterPro" id="IPR007012">
    <property type="entry name" value="PolA_pol_cen_dom"/>
</dbReference>
<organism evidence="18 19">
    <name type="scientific">Friedmanniomyces endolithicus</name>
    <dbReference type="NCBI Taxonomy" id="329885"/>
    <lineage>
        <taxon>Eukaryota</taxon>
        <taxon>Fungi</taxon>
        <taxon>Dikarya</taxon>
        <taxon>Ascomycota</taxon>
        <taxon>Pezizomycotina</taxon>
        <taxon>Dothideomycetes</taxon>
        <taxon>Dothideomycetidae</taxon>
        <taxon>Mycosphaerellales</taxon>
        <taxon>Teratosphaeriaceae</taxon>
        <taxon>Friedmanniomyces</taxon>
    </lineage>
</organism>
<dbReference type="Gene3D" id="1.10.1410.10">
    <property type="match status" value="1"/>
</dbReference>
<gene>
    <name evidence="18" type="ORF">B0A54_14531</name>
</gene>
<dbReference type="PIRSF" id="PIRSF018425">
    <property type="entry name" value="PolyA_polymerase"/>
    <property type="match status" value="1"/>
</dbReference>
<dbReference type="GO" id="GO:0031123">
    <property type="term" value="P:RNA 3'-end processing"/>
    <property type="evidence" value="ECO:0007669"/>
    <property type="project" value="InterPro"/>
</dbReference>
<dbReference type="InterPro" id="IPR048840">
    <property type="entry name" value="PolA_pol_NTPase"/>
</dbReference>
<evidence type="ECO:0000256" key="7">
    <source>
        <dbReference type="ARBA" id="ARBA00022741"/>
    </source>
</evidence>
<feature type="binding site" evidence="13">
    <location>
        <position position="157"/>
    </location>
    <ligand>
        <name>Mg(2+)</name>
        <dbReference type="ChEBI" id="CHEBI:18420"/>
        <label>2</label>
        <note>catalytic</note>
    </ligand>
</feature>
<evidence type="ECO:0000256" key="13">
    <source>
        <dbReference type="PIRSR" id="PIRSR018425-2"/>
    </source>
</evidence>
<evidence type="ECO:0000256" key="8">
    <source>
        <dbReference type="ARBA" id="ARBA00022840"/>
    </source>
</evidence>
<evidence type="ECO:0000259" key="16">
    <source>
        <dbReference type="Pfam" id="PF04928"/>
    </source>
</evidence>
<dbReference type="PANTHER" id="PTHR10682:SF10">
    <property type="entry name" value="POLYNUCLEOTIDE ADENYLYLTRANSFERASE"/>
    <property type="match status" value="1"/>
</dbReference>
<feature type="binding site" evidence="13">
    <location>
        <position position="102"/>
    </location>
    <ligand>
        <name>Mg(2+)</name>
        <dbReference type="ChEBI" id="CHEBI:18420"/>
        <label>1</label>
        <note>catalytic</note>
    </ligand>
</feature>
<evidence type="ECO:0000256" key="5">
    <source>
        <dbReference type="ARBA" id="ARBA00022679"/>
    </source>
</evidence>
<comment type="cofactor">
    <cofactor evidence="1">
        <name>Mn(2+)</name>
        <dbReference type="ChEBI" id="CHEBI:29035"/>
    </cofactor>
</comment>
<dbReference type="AlphaFoldDB" id="A0A4U0U6U4"/>
<feature type="binding site" evidence="12">
    <location>
        <begin position="236"/>
        <end position="237"/>
    </location>
    <ligand>
        <name>ATP</name>
        <dbReference type="ChEBI" id="CHEBI:30616"/>
    </ligand>
</feature>
<evidence type="ECO:0000313" key="19">
    <source>
        <dbReference type="Proteomes" id="UP000310066"/>
    </source>
</evidence>
<keyword evidence="7 11" id="KW-0547">Nucleotide-binding</keyword>
<accession>A0A4U0U6U4</accession>
<keyword evidence="4 11" id="KW-0507">mRNA processing</keyword>
<dbReference type="Gene3D" id="3.30.460.10">
    <property type="entry name" value="Beta Polymerase, domain 2"/>
    <property type="match status" value="1"/>
</dbReference>
<evidence type="ECO:0000256" key="9">
    <source>
        <dbReference type="ARBA" id="ARBA00022842"/>
    </source>
</evidence>
<evidence type="ECO:0000256" key="1">
    <source>
        <dbReference type="ARBA" id="ARBA00001936"/>
    </source>
</evidence>
<proteinExistence type="inferred from homology"/>
<dbReference type="STRING" id="329885.A0A4U0U6U4"/>
<evidence type="ECO:0000256" key="3">
    <source>
        <dbReference type="ARBA" id="ARBA00010912"/>
    </source>
</evidence>
<dbReference type="GO" id="GO:0005634">
    <property type="term" value="C:nucleus"/>
    <property type="evidence" value="ECO:0007669"/>
    <property type="project" value="UniProtKB-SubCell"/>
</dbReference>
<keyword evidence="9 13" id="KW-0460">Magnesium</keyword>
<feature type="binding site" evidence="12">
    <location>
        <position position="157"/>
    </location>
    <ligand>
        <name>ATP</name>
        <dbReference type="ChEBI" id="CHEBI:30616"/>
    </ligand>
</feature>
<reference evidence="18 19" key="1">
    <citation type="submission" date="2017-03" db="EMBL/GenBank/DDBJ databases">
        <title>Genomes of endolithic fungi from Antarctica.</title>
        <authorList>
            <person name="Coleine C."/>
            <person name="Masonjones S."/>
            <person name="Stajich J.E."/>
        </authorList>
    </citation>
    <scope>NUCLEOTIDE SEQUENCE [LARGE SCALE GENOMIC DNA]</scope>
    <source>
        <strain evidence="18 19">CCFEE 5311</strain>
    </source>
</reference>
<feature type="compositionally biased region" description="Polar residues" evidence="14">
    <location>
        <begin position="589"/>
        <end position="616"/>
    </location>
</feature>
<feature type="binding site" evidence="13">
    <location>
        <position position="100"/>
    </location>
    <ligand>
        <name>Mg(2+)</name>
        <dbReference type="ChEBI" id="CHEBI:18420"/>
        <label>2</label>
        <note>catalytic</note>
    </ligand>
</feature>
<dbReference type="InterPro" id="IPR043519">
    <property type="entry name" value="NT_sf"/>
</dbReference>
<name>A0A4U0U6U4_9PEZI</name>
<dbReference type="GO" id="GO:0046872">
    <property type="term" value="F:metal ion binding"/>
    <property type="evidence" value="ECO:0007669"/>
    <property type="project" value="UniProtKB-KW"/>
</dbReference>
<keyword evidence="6 13" id="KW-0479">Metal-binding</keyword>
<feature type="binding site" evidence="12">
    <location>
        <begin position="100"/>
        <end position="102"/>
    </location>
    <ligand>
        <name>ATP</name>
        <dbReference type="ChEBI" id="CHEBI:30616"/>
    </ligand>
</feature>
<evidence type="ECO:0000256" key="6">
    <source>
        <dbReference type="ARBA" id="ARBA00022723"/>
    </source>
</evidence>
<dbReference type="GO" id="GO:1990817">
    <property type="term" value="F:poly(A) RNA polymerase activity"/>
    <property type="evidence" value="ECO:0007669"/>
    <property type="project" value="UniProtKB-UniRule"/>
</dbReference>
<dbReference type="SUPFAM" id="SSF81631">
    <property type="entry name" value="PAP/OAS1 substrate-binding domain"/>
    <property type="match status" value="1"/>
</dbReference>
<feature type="binding site" evidence="13">
    <location>
        <position position="100"/>
    </location>
    <ligand>
        <name>Mg(2+)</name>
        <dbReference type="ChEBI" id="CHEBI:18420"/>
        <label>1</label>
        <note>catalytic</note>
    </ligand>
</feature>
<dbReference type="CDD" id="cd05402">
    <property type="entry name" value="NT_PAP_TUTase"/>
    <property type="match status" value="1"/>
</dbReference>